<evidence type="ECO:0000313" key="2">
    <source>
        <dbReference type="EMBL" id="RDJ20267.1"/>
    </source>
</evidence>
<dbReference type="OrthoDB" id="9795789at2"/>
<feature type="domain" description="Carbohydrate kinase PfkB" evidence="1">
    <location>
        <begin position="140"/>
        <end position="249"/>
    </location>
</feature>
<dbReference type="EMBL" id="QQTP01000020">
    <property type="protein sequence ID" value="RDJ20267.1"/>
    <property type="molecule type" value="Genomic_DNA"/>
</dbReference>
<protein>
    <submittedName>
        <fullName evidence="2">Nucleoside 2-deoxyribosyltransferase</fullName>
    </submittedName>
</protein>
<dbReference type="RefSeq" id="WP_114832073.1">
    <property type="nucleotide sequence ID" value="NZ_QQTO01000027.1"/>
</dbReference>
<comment type="caution">
    <text evidence="2">The sequence shown here is derived from an EMBL/GenBank/DDBJ whole genome shotgun (WGS) entry which is preliminary data.</text>
</comment>
<dbReference type="Gene3D" id="3.40.50.450">
    <property type="match status" value="1"/>
</dbReference>
<evidence type="ECO:0000259" key="1">
    <source>
        <dbReference type="Pfam" id="PF00294"/>
    </source>
</evidence>
<dbReference type="InterPro" id="IPR029056">
    <property type="entry name" value="Ribokinase-like"/>
</dbReference>
<dbReference type="Pfam" id="PF00294">
    <property type="entry name" value="PfkB"/>
    <property type="match status" value="1"/>
</dbReference>
<dbReference type="InterPro" id="IPR011611">
    <property type="entry name" value="PfkB_dom"/>
</dbReference>
<keyword evidence="3" id="KW-1185">Reference proteome</keyword>
<keyword evidence="2" id="KW-0808">Transferase</keyword>
<reference evidence="3" key="1">
    <citation type="submission" date="2018-07" db="EMBL/GenBank/DDBJ databases">
        <authorList>
            <person name="Safronova V.I."/>
            <person name="Chirak E.R."/>
            <person name="Sazanova A.L."/>
        </authorList>
    </citation>
    <scope>NUCLEOTIDE SEQUENCE [LARGE SCALE GENOMIC DNA]</scope>
    <source>
        <strain evidence="3">RCAM04685</strain>
    </source>
</reference>
<evidence type="ECO:0000313" key="3">
    <source>
        <dbReference type="Proteomes" id="UP000255207"/>
    </source>
</evidence>
<gene>
    <name evidence="2" type="ORF">DWE98_25200</name>
</gene>
<organism evidence="2 3">
    <name type="scientific">Bosea caraganae</name>
    <dbReference type="NCBI Taxonomy" id="2763117"/>
    <lineage>
        <taxon>Bacteria</taxon>
        <taxon>Pseudomonadati</taxon>
        <taxon>Pseudomonadota</taxon>
        <taxon>Alphaproteobacteria</taxon>
        <taxon>Hyphomicrobiales</taxon>
        <taxon>Boseaceae</taxon>
        <taxon>Bosea</taxon>
    </lineage>
</organism>
<accession>A0A370KZ63</accession>
<dbReference type="SUPFAM" id="SSF52309">
    <property type="entry name" value="N-(deoxy)ribosyltransferase-like"/>
    <property type="match status" value="1"/>
</dbReference>
<dbReference type="AlphaFoldDB" id="A0A370KZ63"/>
<dbReference type="Pfam" id="PF05014">
    <property type="entry name" value="Nuc_deoxyrib_tr"/>
    <property type="match status" value="1"/>
</dbReference>
<dbReference type="GO" id="GO:0016740">
    <property type="term" value="F:transferase activity"/>
    <property type="evidence" value="ECO:0007669"/>
    <property type="project" value="UniProtKB-KW"/>
</dbReference>
<sequence>MIVAGGIYREECIAPFWDRLFGSGGRAATAIAGLAAGTELYGYVAEEWAEDARCSFGSMGVTPHLTPIPNKICFRYFHSLSRPEIDGHNRNVFSPLKASGPAVLRFGMLEGSAIVRGERVVYDPQNWAEALQFRANGSMADALAIVLNQSELEHSTGLAGMDAVRWLIHDTGAALVVVKRGPWGAAVYCGTRQTEIPAFQSPSLFKIGSGDVFSAVFAHMWADRHFSPEEAARHASQAVATYVASRDLQRLTPAYPLVPAPSGTAGMIYLAGPFFTLGQRWLVEEARNALLSLGASVFSPLHEVGILGDAAGIAGRDLAGLRECSAVLALIDGEDAGTLFELGYARDRGIPVVAFSEAPRPESLTMLAGSGCEITDDFGAAVYRSVWAAVR</sequence>
<dbReference type="InterPro" id="IPR007710">
    <property type="entry name" value="Nucleoside_deoxyribTrfase"/>
</dbReference>
<dbReference type="Gene3D" id="3.40.1190.20">
    <property type="match status" value="1"/>
</dbReference>
<dbReference type="SUPFAM" id="SSF53613">
    <property type="entry name" value="Ribokinase-like"/>
    <property type="match status" value="1"/>
</dbReference>
<dbReference type="Proteomes" id="UP000255207">
    <property type="component" value="Unassembled WGS sequence"/>
</dbReference>
<proteinExistence type="predicted"/>
<name>A0A370KZ63_9HYPH</name>